<organism evidence="5">
    <name type="scientific">hydrothermal vent metagenome</name>
    <dbReference type="NCBI Taxonomy" id="652676"/>
    <lineage>
        <taxon>unclassified sequences</taxon>
        <taxon>metagenomes</taxon>
        <taxon>ecological metagenomes</taxon>
    </lineage>
</organism>
<gene>
    <name evidence="5" type="ORF">MNBD_NITROSPINAE04-484</name>
</gene>
<protein>
    <submittedName>
        <fullName evidence="5">Glycogen phosphorylase</fullName>
        <ecNumber evidence="5">2.4.1.1</ecNumber>
    </submittedName>
</protein>
<evidence type="ECO:0000259" key="4">
    <source>
        <dbReference type="Pfam" id="PF11897"/>
    </source>
</evidence>
<dbReference type="AlphaFoldDB" id="A0A3B1C1A7"/>
<dbReference type="InterPro" id="IPR011834">
    <property type="entry name" value="Agluc_phsphrylas"/>
</dbReference>
<reference evidence="5" key="1">
    <citation type="submission" date="2018-06" db="EMBL/GenBank/DDBJ databases">
        <authorList>
            <person name="Zhirakovskaya E."/>
        </authorList>
    </citation>
    <scope>NUCLEOTIDE SEQUENCE</scope>
</reference>
<comment type="similarity">
    <text evidence="2">Belongs to the glycogen phosphorylase family.</text>
</comment>
<comment type="catalytic activity">
    <reaction evidence="1">
        <text>[(1-&gt;4)-alpha-D-glucosyl](n) + phosphate = [(1-&gt;4)-alpha-D-glucosyl](n-1) + alpha-D-glucose 1-phosphate</text>
        <dbReference type="Rhea" id="RHEA:41732"/>
        <dbReference type="Rhea" id="RHEA-COMP:9584"/>
        <dbReference type="Rhea" id="RHEA-COMP:9586"/>
        <dbReference type="ChEBI" id="CHEBI:15444"/>
        <dbReference type="ChEBI" id="CHEBI:43474"/>
        <dbReference type="ChEBI" id="CHEBI:58601"/>
        <dbReference type="EC" id="2.4.1.1"/>
    </reaction>
</comment>
<dbReference type="Pfam" id="PF11897">
    <property type="entry name" value="DUF3417"/>
    <property type="match status" value="1"/>
</dbReference>
<dbReference type="GO" id="GO:0005975">
    <property type="term" value="P:carbohydrate metabolic process"/>
    <property type="evidence" value="ECO:0007669"/>
    <property type="project" value="InterPro"/>
</dbReference>
<keyword evidence="3" id="KW-0021">Allosteric enzyme</keyword>
<dbReference type="GO" id="GO:0008184">
    <property type="term" value="F:glycogen phosphorylase activity"/>
    <property type="evidence" value="ECO:0007669"/>
    <property type="project" value="InterPro"/>
</dbReference>
<dbReference type="EC" id="2.4.1.1" evidence="5"/>
<name>A0A3B1C1A7_9ZZZZ</name>
<evidence type="ECO:0000256" key="2">
    <source>
        <dbReference type="ARBA" id="ARBA00006047"/>
    </source>
</evidence>
<feature type="domain" description="DUF3417" evidence="4">
    <location>
        <begin position="13"/>
        <end position="122"/>
    </location>
</feature>
<dbReference type="EMBL" id="UOGA01000179">
    <property type="protein sequence ID" value="VAX20521.1"/>
    <property type="molecule type" value="Genomic_DNA"/>
</dbReference>
<keyword evidence="5" id="KW-0808">Transferase</keyword>
<dbReference type="Pfam" id="PF00343">
    <property type="entry name" value="Phosphorylase"/>
    <property type="match status" value="1"/>
</dbReference>
<dbReference type="NCBIfam" id="TIGR02094">
    <property type="entry name" value="more_P_ylases"/>
    <property type="match status" value="1"/>
</dbReference>
<dbReference type="PANTHER" id="PTHR42655:SF1">
    <property type="entry name" value="GLYCOGEN PHOSPHORYLASE"/>
    <property type="match status" value="1"/>
</dbReference>
<evidence type="ECO:0000313" key="5">
    <source>
        <dbReference type="EMBL" id="VAX20521.1"/>
    </source>
</evidence>
<evidence type="ECO:0000256" key="1">
    <source>
        <dbReference type="ARBA" id="ARBA00001275"/>
    </source>
</evidence>
<dbReference type="SUPFAM" id="SSF53756">
    <property type="entry name" value="UDP-Glycosyltransferase/glycogen phosphorylase"/>
    <property type="match status" value="1"/>
</dbReference>
<evidence type="ECO:0000256" key="3">
    <source>
        <dbReference type="ARBA" id="ARBA00022533"/>
    </source>
</evidence>
<sequence>MRKIVEYMVHPSLPERLSPLAALANNLWWVWHPDAVNLWRRLDRQLWWDTYHNPVKMLGLISQSRLDQLSEDDGFITHMDRVIYDLNDYMESSFWYQKSYQEKTGDIRIAYFSAEFGISESLPIYSGGLGILAGDHLKSSSDLGLPLVGVGLLYQQGYFRQYLNPDGWQQEFYPDNDFFNMPVFRERDEKGDEIKIKVEYPGRVVTARLWRTQVGRTPLFLLDTNIPENSAPDRAITQQLYGGDINMRIEQEIMLGIGGMRALWAIGIDPAVCHMNEGHSAFLALERIRMLMAEEKISYREAKEEVIASSVFTTHTPVPAGNDVFTPQLIQKYFQDFMDKLGLDMKTFLGLGRQNPADDREGFCMTVLAMRLSSFTNGVSQLHSEVSKKMWAPMYGGLDPHDVPIRAITNGIHIRSWISDDLWGLFDRYLGARWVHEPANDSVWQRIHDVPDTELWRTHERRRERLVGFARGMLKKQLQKRGSTPSEVSMADETLRPDALTIGFARRFATYKRANLIFTDLDRLKRILCNNERPVQLVIAGKAHPRDHEGKTLIKNIIHWARDKDLRSRISFVENYDINLARYMVQGVDIWLNTPRRPMEASGTSGMKASANGALNLSILDGWWCEGYGVNTGWAIGMGEEASDFPGGEGEQDMIESTALYDLLEKEIVPLFYDRGSDDMPRGWINMMKASMSQLNSVFNTNRMVRNYTVFFYLPCAQRVKSLKEDNRKRLTALASWKGFLEQQWPSVMVDHVEQVISNDLRVGQMLEVKAHVRIGGLKPEDIKVEIFFGALDVKDDIVEGSPAPMTFEKQDDAIAVFKGSAPLTQSGRHGYSVRVSPSNPDLFDRVEPGYVRWA</sequence>
<keyword evidence="5" id="KW-0328">Glycosyltransferase</keyword>
<dbReference type="InterPro" id="IPR052182">
    <property type="entry name" value="Glycogen/Maltodextrin_Phosph"/>
</dbReference>
<dbReference type="Gene3D" id="3.40.50.2000">
    <property type="entry name" value="Glycogen Phosphorylase B"/>
    <property type="match status" value="3"/>
</dbReference>
<dbReference type="PANTHER" id="PTHR42655">
    <property type="entry name" value="GLYCOGEN PHOSPHORYLASE"/>
    <property type="match status" value="1"/>
</dbReference>
<dbReference type="InterPro" id="IPR000811">
    <property type="entry name" value="Glyco_trans_35"/>
</dbReference>
<proteinExistence type="inferred from homology"/>
<dbReference type="InterPro" id="IPR024517">
    <property type="entry name" value="Glycogen_phosphorylase_DUF3417"/>
</dbReference>
<dbReference type="PIRSF" id="PIRSF000460">
    <property type="entry name" value="Pprylas_GlgP"/>
    <property type="match status" value="1"/>
</dbReference>
<dbReference type="GO" id="GO:0030170">
    <property type="term" value="F:pyridoxal phosphate binding"/>
    <property type="evidence" value="ECO:0007669"/>
    <property type="project" value="InterPro"/>
</dbReference>
<accession>A0A3B1C1A7</accession>